<dbReference type="InterPro" id="IPR001608">
    <property type="entry name" value="Ala_racemase_N"/>
</dbReference>
<protein>
    <submittedName>
        <fullName evidence="2">Amino acid deaminase/aldolase</fullName>
    </submittedName>
</protein>
<gene>
    <name evidence="2" type="ORF">JD108_21260</name>
    <name evidence="3" type="ORF">KDJ56_21195</name>
</gene>
<dbReference type="GO" id="GO:0008721">
    <property type="term" value="F:D-serine ammonia-lyase activity"/>
    <property type="evidence" value="ECO:0007669"/>
    <property type="project" value="TreeGrafter"/>
</dbReference>
<proteinExistence type="predicted"/>
<dbReference type="GO" id="GO:0036088">
    <property type="term" value="P:D-serine catabolic process"/>
    <property type="evidence" value="ECO:0007669"/>
    <property type="project" value="TreeGrafter"/>
</dbReference>
<evidence type="ECO:0000313" key="2">
    <source>
        <dbReference type="EMBL" id="QQE74319.1"/>
    </source>
</evidence>
<evidence type="ECO:0000313" key="5">
    <source>
        <dbReference type="Proteomes" id="UP000677234"/>
    </source>
</evidence>
<accession>A0A7T5EKJ4</accession>
<dbReference type="InterPro" id="IPR029066">
    <property type="entry name" value="PLP-binding_barrel"/>
</dbReference>
<dbReference type="RefSeq" id="WP_198827900.1">
    <property type="nucleotide sequence ID" value="NZ_CP066308.1"/>
</dbReference>
<dbReference type="PANTHER" id="PTHR28004:SF2">
    <property type="entry name" value="D-SERINE DEHYDRATASE"/>
    <property type="match status" value="1"/>
</dbReference>
<name>A0A7T5EKJ4_9BACL</name>
<dbReference type="AlphaFoldDB" id="A0A7T5EKJ4"/>
<dbReference type="EMBL" id="CP066308">
    <property type="protein sequence ID" value="QQE74319.1"/>
    <property type="molecule type" value="Genomic_DNA"/>
</dbReference>
<dbReference type="KEGG" id="bcop:JD108_21260"/>
<sequence length="393" mass="43517">MRDYRYYQAIFTGIPKPFAFVDLDLLGVNAQQIRLRSQGKNVRIASGAVRSVALLKHILEIDDSFQGVMCYSAQEALHLADHGLDDLLLGYPVWEPLWLEKLAAAVKGGQTITFMVDSVEHVEHLEKFAKQAQVQLPVCLDADMSTDILGFHFGVWRSPIRSMEQALYVLRRIAASEHLRIEGVMGYEKQIAGTADRAPRRVLQNLAVRLLKQAARREVRGRRALLLEAIQQMGTELRFFNGGGTGSLHWTGKEPAITEVTAGSGFFCPVLMDHYLDFRFQPAAGYAVEIVRKPVAGIYTCAQGGYVASGPAGADRLPRPFLPEGAALLSAEGAGEVQTPVRYRGPETLKLGDPIFFRHAKAGELCEHFPRLYCVSDGRIVNEVTTYRGDGLF</sequence>
<dbReference type="EMBL" id="CP073708">
    <property type="protein sequence ID" value="QUO41401.1"/>
    <property type="molecule type" value="Genomic_DNA"/>
</dbReference>
<dbReference type="Proteomes" id="UP000677234">
    <property type="component" value="Chromosome"/>
</dbReference>
<dbReference type="CDD" id="cd06813">
    <property type="entry name" value="PLPDE_III_DSD_D-TA_like_2"/>
    <property type="match status" value="1"/>
</dbReference>
<reference evidence="2 4" key="1">
    <citation type="submission" date="2020-12" db="EMBL/GenBank/DDBJ databases">
        <title>strain FJAT-54423T represents a novel species of the genus Brevibacillus.</title>
        <authorList>
            <person name="Tang R."/>
        </authorList>
    </citation>
    <scope>NUCLEOTIDE SEQUENCE [LARGE SCALE GENOMIC DNA]</scope>
    <source>
        <strain evidence="2 4">FJAT-54423</strain>
    </source>
</reference>
<dbReference type="InterPro" id="IPR051466">
    <property type="entry name" value="D-amino_acid_metab_enzyme"/>
</dbReference>
<evidence type="ECO:0000313" key="3">
    <source>
        <dbReference type="EMBL" id="QUO41401.1"/>
    </source>
</evidence>
<feature type="domain" description="Alanine racemase N-terminal" evidence="1">
    <location>
        <begin position="21"/>
        <end position="193"/>
    </location>
</feature>
<reference evidence="3" key="2">
    <citation type="submission" date="2021-04" db="EMBL/GenBank/DDBJ databases">
        <title>Brevibacillus composti FJAT-54423, complete genome.</title>
        <authorList>
            <person name="Tang R."/>
        </authorList>
    </citation>
    <scope>NUCLEOTIDE SEQUENCE</scope>
    <source>
        <strain evidence="3">FJAT-54424</strain>
    </source>
</reference>
<dbReference type="Proteomes" id="UP000595847">
    <property type="component" value="Chromosome"/>
</dbReference>
<dbReference type="Gene3D" id="3.20.20.10">
    <property type="entry name" value="Alanine racemase"/>
    <property type="match status" value="1"/>
</dbReference>
<keyword evidence="5" id="KW-1185">Reference proteome</keyword>
<dbReference type="PANTHER" id="PTHR28004">
    <property type="entry name" value="ZGC:162816-RELATED"/>
    <property type="match status" value="1"/>
</dbReference>
<evidence type="ECO:0000259" key="1">
    <source>
        <dbReference type="Pfam" id="PF01168"/>
    </source>
</evidence>
<evidence type="ECO:0000313" key="4">
    <source>
        <dbReference type="Proteomes" id="UP000595847"/>
    </source>
</evidence>
<dbReference type="SUPFAM" id="SSF51419">
    <property type="entry name" value="PLP-binding barrel"/>
    <property type="match status" value="1"/>
</dbReference>
<organism evidence="2 4">
    <name type="scientific">Brevibacillus composti</name>
    <dbReference type="NCBI Taxonomy" id="2796470"/>
    <lineage>
        <taxon>Bacteria</taxon>
        <taxon>Bacillati</taxon>
        <taxon>Bacillota</taxon>
        <taxon>Bacilli</taxon>
        <taxon>Bacillales</taxon>
        <taxon>Paenibacillaceae</taxon>
        <taxon>Brevibacillus</taxon>
    </lineage>
</organism>
<dbReference type="Pfam" id="PF01168">
    <property type="entry name" value="Ala_racemase_N"/>
    <property type="match status" value="1"/>
</dbReference>